<accession>A0A7Y4NBL0</accession>
<dbReference type="Proteomes" id="UP000528460">
    <property type="component" value="Unassembled WGS sequence"/>
</dbReference>
<keyword evidence="1" id="KW-0732">Signal</keyword>
<name>A0A7Y4NBL0_9BACT</name>
<dbReference type="Pfam" id="PF09544">
    <property type="entry name" value="DUF2381"/>
    <property type="match status" value="1"/>
</dbReference>
<dbReference type="AlphaFoldDB" id="A0A7Y4NBL0"/>
<proteinExistence type="predicted"/>
<organism evidence="2 3">
    <name type="scientific">Corallococcus exercitus</name>
    <dbReference type="NCBI Taxonomy" id="2316736"/>
    <lineage>
        <taxon>Bacteria</taxon>
        <taxon>Pseudomonadati</taxon>
        <taxon>Myxococcota</taxon>
        <taxon>Myxococcia</taxon>
        <taxon>Myxococcales</taxon>
        <taxon>Cystobacterineae</taxon>
        <taxon>Myxococcaceae</taxon>
        <taxon>Corallococcus</taxon>
    </lineage>
</organism>
<protein>
    <submittedName>
        <fullName evidence="2">DUF2381 family protein</fullName>
    </submittedName>
</protein>
<comment type="caution">
    <text evidence="2">The sequence shown here is derived from an EMBL/GenBank/DDBJ whole genome shotgun (WGS) entry which is preliminary data.</text>
</comment>
<evidence type="ECO:0000313" key="3">
    <source>
        <dbReference type="Proteomes" id="UP000528460"/>
    </source>
</evidence>
<evidence type="ECO:0000313" key="2">
    <source>
        <dbReference type="EMBL" id="NOK08322.1"/>
    </source>
</evidence>
<feature type="signal peptide" evidence="1">
    <location>
        <begin position="1"/>
        <end position="23"/>
    </location>
</feature>
<sequence>MRPGPLAGSILLFVLLGAVTAKASDKCDRPKQRTILLSEHPSDGTQTVYVTGQVITTLRFEAPVDPSKTKVIGWEGRLEPLTVIRNKVLIEPIRDLDSDEGLPLVVTLADGTEIPFLVRPPWRAQDSGGWPPILDQQVDVFKNRESYAAMHSALMDALKKNDALTEENERYRQQENSIDHAYATLLANGEVKKTPFRFVAASRPKDSDMEMVVKVFSGPGKAAALVTLTNTGYGDTWEFADAYLTRDMASYTKRPFALRMTRATIVPGQSGTIAVVADKSAFEHEGQLVDLALQIFRSDGNLQVLVRMDRTLVRQ</sequence>
<evidence type="ECO:0000256" key="1">
    <source>
        <dbReference type="SAM" id="SignalP"/>
    </source>
</evidence>
<feature type="chain" id="PRO_5030731527" evidence="1">
    <location>
        <begin position="24"/>
        <end position="315"/>
    </location>
</feature>
<gene>
    <name evidence="2" type="ORF">HNS30_04625</name>
</gene>
<dbReference type="EMBL" id="JABFJW010000021">
    <property type="protein sequence ID" value="NOK08322.1"/>
    <property type="molecule type" value="Genomic_DNA"/>
</dbReference>
<dbReference type="InterPro" id="IPR011754">
    <property type="entry name" value="Mxa_paralog_2268"/>
</dbReference>
<reference evidence="2 3" key="1">
    <citation type="submission" date="2020-05" db="EMBL/GenBank/DDBJ databases">
        <authorList>
            <person name="Whitworth D."/>
        </authorList>
    </citation>
    <scope>NUCLEOTIDE SEQUENCE [LARGE SCALE GENOMIC DNA]</scope>
    <source>
        <strain evidence="2 3">CA046A</strain>
    </source>
</reference>